<evidence type="ECO:0000313" key="3">
    <source>
        <dbReference type="EMBL" id="VDI06477.1"/>
    </source>
</evidence>
<keyword evidence="1" id="KW-0175">Coiled coil</keyword>
<keyword evidence="4" id="KW-1185">Reference proteome</keyword>
<dbReference type="EMBL" id="UYJE01001940">
    <property type="protein sequence ID" value="VDI06477.1"/>
    <property type="molecule type" value="Genomic_DNA"/>
</dbReference>
<gene>
    <name evidence="3" type="ORF">MGAL_10B038748</name>
</gene>
<reference evidence="3" key="1">
    <citation type="submission" date="2018-11" db="EMBL/GenBank/DDBJ databases">
        <authorList>
            <person name="Alioto T."/>
            <person name="Alioto T."/>
        </authorList>
    </citation>
    <scope>NUCLEOTIDE SEQUENCE</scope>
</reference>
<evidence type="ECO:0000256" key="1">
    <source>
        <dbReference type="SAM" id="Coils"/>
    </source>
</evidence>
<feature type="region of interest" description="Disordered" evidence="2">
    <location>
        <begin position="398"/>
        <end position="421"/>
    </location>
</feature>
<feature type="compositionally biased region" description="Basic and acidic residues" evidence="2">
    <location>
        <begin position="398"/>
        <end position="407"/>
    </location>
</feature>
<dbReference type="InterPro" id="IPR036514">
    <property type="entry name" value="SGNH_hydro_sf"/>
</dbReference>
<evidence type="ECO:0000313" key="4">
    <source>
        <dbReference type="Proteomes" id="UP000596742"/>
    </source>
</evidence>
<organism evidence="3 4">
    <name type="scientific">Mytilus galloprovincialis</name>
    <name type="common">Mediterranean mussel</name>
    <dbReference type="NCBI Taxonomy" id="29158"/>
    <lineage>
        <taxon>Eukaryota</taxon>
        <taxon>Metazoa</taxon>
        <taxon>Spiralia</taxon>
        <taxon>Lophotrochozoa</taxon>
        <taxon>Mollusca</taxon>
        <taxon>Bivalvia</taxon>
        <taxon>Autobranchia</taxon>
        <taxon>Pteriomorphia</taxon>
        <taxon>Mytilida</taxon>
        <taxon>Mytiloidea</taxon>
        <taxon>Mytilidae</taxon>
        <taxon>Mytilinae</taxon>
        <taxon>Mytilus</taxon>
    </lineage>
</organism>
<sequence length="474" mass="55178">MSVLEGAVVDIKSSVSNLLVNNQDYKDVITKELNNLGKTFNQSPTNLSNNMLEKQLKEKNDEVKKLTQKVEDMSKMYEKQCIKLQTEFAKKEERLLEKVEEVNKLRDIAISDNEKLAIIVNLKEEKQTDLNQEFQNKLDEKDKMITALQDRIQNYLYDVNGDPWCKKVDNLNKREEKESITGTNNISMNEIQTINSQSVPNDEAYNQKRDEKEEGVSSRNEYDILFLHDSICNDIDMRRLIAGCKRNGEKQATYTIEETSSFISQISYVQSLILHIGINNLKSQPAEEVFTQFVDLVNQALEKCDKLVISLPTPARSRYLNSRVNSLNNLIKTKLERSERISFCFNSNFCLNGEAIDQLFYNNTKLSREHGIKLLAGNLRRALFPELRSRQYDNIHKPISRPYHERPYSYSSNEQPLRQERNYPNEYQRNTSYNRPNPEDNQLHLPYNRKHSQLFEPDNLAGKIASAIKEAFRL</sequence>
<dbReference type="SUPFAM" id="SSF52266">
    <property type="entry name" value="SGNH hydrolase"/>
    <property type="match status" value="1"/>
</dbReference>
<dbReference type="Gene3D" id="3.40.50.1110">
    <property type="entry name" value="SGNH hydrolase"/>
    <property type="match status" value="1"/>
</dbReference>
<evidence type="ECO:0000256" key="2">
    <source>
        <dbReference type="SAM" id="MobiDB-lite"/>
    </source>
</evidence>
<dbReference type="AlphaFoldDB" id="A0A8B6CLW5"/>
<feature type="region of interest" description="Disordered" evidence="2">
    <location>
        <begin position="195"/>
        <end position="215"/>
    </location>
</feature>
<feature type="compositionally biased region" description="Basic and acidic residues" evidence="2">
    <location>
        <begin position="205"/>
        <end position="215"/>
    </location>
</feature>
<comment type="caution">
    <text evidence="3">The sequence shown here is derived from an EMBL/GenBank/DDBJ whole genome shotgun (WGS) entry which is preliminary data.</text>
</comment>
<feature type="coiled-coil region" evidence="1">
    <location>
        <begin position="49"/>
        <end position="76"/>
    </location>
</feature>
<dbReference type="OrthoDB" id="6179748at2759"/>
<name>A0A8B6CLW5_MYTGA</name>
<accession>A0A8B6CLW5</accession>
<proteinExistence type="predicted"/>
<protein>
    <submittedName>
        <fullName evidence="3">Uncharacterized protein</fullName>
    </submittedName>
</protein>
<dbReference type="Proteomes" id="UP000596742">
    <property type="component" value="Unassembled WGS sequence"/>
</dbReference>